<organism evidence="1 2">
    <name type="scientific">Arctium lappa</name>
    <name type="common">Greater burdock</name>
    <name type="synonym">Lappa major</name>
    <dbReference type="NCBI Taxonomy" id="4217"/>
    <lineage>
        <taxon>Eukaryota</taxon>
        <taxon>Viridiplantae</taxon>
        <taxon>Streptophyta</taxon>
        <taxon>Embryophyta</taxon>
        <taxon>Tracheophyta</taxon>
        <taxon>Spermatophyta</taxon>
        <taxon>Magnoliopsida</taxon>
        <taxon>eudicotyledons</taxon>
        <taxon>Gunneridae</taxon>
        <taxon>Pentapetalae</taxon>
        <taxon>asterids</taxon>
        <taxon>campanulids</taxon>
        <taxon>Asterales</taxon>
        <taxon>Asteraceae</taxon>
        <taxon>Carduoideae</taxon>
        <taxon>Cardueae</taxon>
        <taxon>Arctiinae</taxon>
        <taxon>Arctium</taxon>
    </lineage>
</organism>
<comment type="caution">
    <text evidence="1">The sequence shown here is derived from an EMBL/GenBank/DDBJ whole genome shotgun (WGS) entry which is preliminary data.</text>
</comment>
<dbReference type="Proteomes" id="UP001055879">
    <property type="component" value="Linkage Group LG12"/>
</dbReference>
<protein>
    <submittedName>
        <fullName evidence="1">Uncharacterized protein</fullName>
    </submittedName>
</protein>
<name>A0ACB8YIA9_ARCLA</name>
<dbReference type="EMBL" id="CM042058">
    <property type="protein sequence ID" value="KAI3685220.1"/>
    <property type="molecule type" value="Genomic_DNA"/>
</dbReference>
<gene>
    <name evidence="1" type="ORF">L6452_34458</name>
</gene>
<evidence type="ECO:0000313" key="1">
    <source>
        <dbReference type="EMBL" id="KAI3685220.1"/>
    </source>
</evidence>
<proteinExistence type="predicted"/>
<evidence type="ECO:0000313" key="2">
    <source>
        <dbReference type="Proteomes" id="UP001055879"/>
    </source>
</evidence>
<reference evidence="1 2" key="2">
    <citation type="journal article" date="2022" name="Mol. Ecol. Resour.">
        <title>The genomes of chicory, endive, great burdock and yacon provide insights into Asteraceae paleo-polyploidization history and plant inulin production.</title>
        <authorList>
            <person name="Fan W."/>
            <person name="Wang S."/>
            <person name="Wang H."/>
            <person name="Wang A."/>
            <person name="Jiang F."/>
            <person name="Liu H."/>
            <person name="Zhao H."/>
            <person name="Xu D."/>
            <person name="Zhang Y."/>
        </authorList>
    </citation>
    <scope>NUCLEOTIDE SEQUENCE [LARGE SCALE GENOMIC DNA]</scope>
    <source>
        <strain evidence="2">cv. Niubang</strain>
    </source>
</reference>
<reference evidence="2" key="1">
    <citation type="journal article" date="2022" name="Mol. Ecol. Resour.">
        <title>The genomes of chicory, endive, great burdock and yacon provide insights into Asteraceae palaeo-polyploidization history and plant inulin production.</title>
        <authorList>
            <person name="Fan W."/>
            <person name="Wang S."/>
            <person name="Wang H."/>
            <person name="Wang A."/>
            <person name="Jiang F."/>
            <person name="Liu H."/>
            <person name="Zhao H."/>
            <person name="Xu D."/>
            <person name="Zhang Y."/>
        </authorList>
    </citation>
    <scope>NUCLEOTIDE SEQUENCE [LARGE SCALE GENOMIC DNA]</scope>
    <source>
        <strain evidence="2">cv. Niubang</strain>
    </source>
</reference>
<accession>A0ACB8YIA9</accession>
<keyword evidence="2" id="KW-1185">Reference proteome</keyword>
<sequence>MESVSVFLSLSLPHSHPRWYKHCHSCFVNVLCCPYKGVFDCMKTVLKEEVFGAFYASYRTTILMITPFMAVHLATYEAVKRRLLGVSSDIASGDSCYRRSNGGGIGCCRDYPT</sequence>